<protein>
    <submittedName>
        <fullName evidence="1">Uncharacterized protein</fullName>
    </submittedName>
</protein>
<gene>
    <name evidence="1" type="ORF">A5481_14760</name>
</gene>
<dbReference type="RefSeq" id="WP_048433117.1">
    <property type="nucleotide sequence ID" value="NZ_LWHQ01000027.1"/>
</dbReference>
<accession>A0A179SCA2</accession>
<name>A0A179SCA2_9HYPH</name>
<evidence type="ECO:0000313" key="2">
    <source>
        <dbReference type="Proteomes" id="UP000078316"/>
    </source>
</evidence>
<dbReference type="OrthoDB" id="6388170at2"/>
<reference evidence="1 2" key="1">
    <citation type="submission" date="2016-04" db="EMBL/GenBank/DDBJ databases">
        <authorList>
            <person name="Evans L.H."/>
            <person name="Alamgir A."/>
            <person name="Owens N."/>
            <person name="Weber N.D."/>
            <person name="Virtaneva K."/>
            <person name="Barbian K."/>
            <person name="Babar A."/>
            <person name="Rosenke K."/>
        </authorList>
    </citation>
    <scope>NUCLEOTIDE SEQUENCE [LARGE SCALE GENOMIC DNA]</scope>
    <source>
        <strain evidence="1 2">PMB02</strain>
    </source>
</reference>
<proteinExistence type="predicted"/>
<organism evidence="1 2">
    <name type="scientific">Methylobacterium platani</name>
    <dbReference type="NCBI Taxonomy" id="427683"/>
    <lineage>
        <taxon>Bacteria</taxon>
        <taxon>Pseudomonadati</taxon>
        <taxon>Pseudomonadota</taxon>
        <taxon>Alphaproteobacteria</taxon>
        <taxon>Hyphomicrobiales</taxon>
        <taxon>Methylobacteriaceae</taxon>
        <taxon>Methylobacterium</taxon>
    </lineage>
</organism>
<dbReference type="AlphaFoldDB" id="A0A179SCA2"/>
<dbReference type="Proteomes" id="UP000078316">
    <property type="component" value="Unassembled WGS sequence"/>
</dbReference>
<dbReference type="EMBL" id="LWHQ01000027">
    <property type="protein sequence ID" value="OAS24030.1"/>
    <property type="molecule type" value="Genomic_DNA"/>
</dbReference>
<dbReference type="STRING" id="427683.A5481_14760"/>
<sequence length="111" mass="11394">MAGKKAEDPPLSAAFDRSVAASRRAIGRTKAQALTAIKTFDIAAKPCSTSADVVAFATELSAGRQPRPAVGADRAARGDEAIAHITAGPAFEMGDRVLVVENGLAPMDAKC</sequence>
<comment type="caution">
    <text evidence="1">The sequence shown here is derived from an EMBL/GenBank/DDBJ whole genome shotgun (WGS) entry which is preliminary data.</text>
</comment>
<evidence type="ECO:0000313" key="1">
    <source>
        <dbReference type="EMBL" id="OAS24030.1"/>
    </source>
</evidence>